<dbReference type="EMBL" id="JABSTQ010010630">
    <property type="protein sequence ID" value="KAG0419391.1"/>
    <property type="molecule type" value="Genomic_DNA"/>
</dbReference>
<evidence type="ECO:0000313" key="1">
    <source>
        <dbReference type="EMBL" id="KAG0419391.1"/>
    </source>
</evidence>
<accession>A0AC60PGP5</accession>
<sequence>QQPEESLSNYLTALRDLAVPTHFGPQQDKNLREQFTAGVLSPNIPEWLLLDSNIPFEQVIERVLSIERTEMEAKELAIAIANQLTCNVDHSRRSN</sequence>
<feature type="non-terminal residue" evidence="1">
    <location>
        <position position="1"/>
    </location>
</feature>
<comment type="caution">
    <text evidence="1">The sequence shown here is derived from an EMBL/GenBank/DDBJ whole genome shotgun (WGS) entry which is preliminary data.</text>
</comment>
<reference evidence="1 2" key="1">
    <citation type="journal article" date="2020" name="Cell">
        <title>Large-Scale Comparative Analyses of Tick Genomes Elucidate Their Genetic Diversity and Vector Capacities.</title>
        <authorList>
            <consortium name="Tick Genome and Microbiome Consortium (TIGMIC)"/>
            <person name="Jia N."/>
            <person name="Wang J."/>
            <person name="Shi W."/>
            <person name="Du L."/>
            <person name="Sun Y."/>
            <person name="Zhan W."/>
            <person name="Jiang J.F."/>
            <person name="Wang Q."/>
            <person name="Zhang B."/>
            <person name="Ji P."/>
            <person name="Bell-Sakyi L."/>
            <person name="Cui X.M."/>
            <person name="Yuan T.T."/>
            <person name="Jiang B.G."/>
            <person name="Yang W.F."/>
            <person name="Lam T.T."/>
            <person name="Chang Q.C."/>
            <person name="Ding S.J."/>
            <person name="Wang X.J."/>
            <person name="Zhu J.G."/>
            <person name="Ruan X.D."/>
            <person name="Zhao L."/>
            <person name="Wei J.T."/>
            <person name="Ye R.Z."/>
            <person name="Que T.C."/>
            <person name="Du C.H."/>
            <person name="Zhou Y.H."/>
            <person name="Cheng J.X."/>
            <person name="Dai P.F."/>
            <person name="Guo W.B."/>
            <person name="Han X.H."/>
            <person name="Huang E.J."/>
            <person name="Li L.F."/>
            <person name="Wei W."/>
            <person name="Gao Y.C."/>
            <person name="Liu J.Z."/>
            <person name="Shao H.Z."/>
            <person name="Wang X."/>
            <person name="Wang C.C."/>
            <person name="Yang T.C."/>
            <person name="Huo Q.B."/>
            <person name="Li W."/>
            <person name="Chen H.Y."/>
            <person name="Chen S.E."/>
            <person name="Zhou L.G."/>
            <person name="Ni X.B."/>
            <person name="Tian J.H."/>
            <person name="Sheng Y."/>
            <person name="Liu T."/>
            <person name="Pan Y.S."/>
            <person name="Xia L.Y."/>
            <person name="Li J."/>
            <person name="Zhao F."/>
            <person name="Cao W.C."/>
        </authorList>
    </citation>
    <scope>NUCLEOTIDE SEQUENCE [LARGE SCALE GENOMIC DNA]</scope>
    <source>
        <strain evidence="1">Iper-2018</strain>
    </source>
</reference>
<gene>
    <name evidence="1" type="ORF">HPB47_004149</name>
</gene>
<dbReference type="Proteomes" id="UP000805193">
    <property type="component" value="Unassembled WGS sequence"/>
</dbReference>
<organism evidence="1 2">
    <name type="scientific">Ixodes persulcatus</name>
    <name type="common">Taiga tick</name>
    <dbReference type="NCBI Taxonomy" id="34615"/>
    <lineage>
        <taxon>Eukaryota</taxon>
        <taxon>Metazoa</taxon>
        <taxon>Ecdysozoa</taxon>
        <taxon>Arthropoda</taxon>
        <taxon>Chelicerata</taxon>
        <taxon>Arachnida</taxon>
        <taxon>Acari</taxon>
        <taxon>Parasitiformes</taxon>
        <taxon>Ixodida</taxon>
        <taxon>Ixodoidea</taxon>
        <taxon>Ixodidae</taxon>
        <taxon>Ixodinae</taxon>
        <taxon>Ixodes</taxon>
    </lineage>
</organism>
<keyword evidence="2" id="KW-1185">Reference proteome</keyword>
<feature type="non-terminal residue" evidence="1">
    <location>
        <position position="95"/>
    </location>
</feature>
<evidence type="ECO:0000313" key="2">
    <source>
        <dbReference type="Proteomes" id="UP000805193"/>
    </source>
</evidence>
<proteinExistence type="predicted"/>
<protein>
    <submittedName>
        <fullName evidence="1">Uncharacterized protein</fullName>
    </submittedName>
</protein>
<name>A0AC60PGP5_IXOPE</name>